<name>A0ABR5MMG2_9BACI</name>
<reference evidence="2 3" key="1">
    <citation type="submission" date="2015-07" db="EMBL/GenBank/DDBJ databases">
        <title>High-quality draft genome sequence of Oceanobacillus caeni HM6, a bacillus isolated from a human feces.</title>
        <authorList>
            <person name="Kumar J."/>
            <person name="Verma M.K."/>
            <person name="Pandey R."/>
            <person name="Bhambi M."/>
            <person name="Chauhan N."/>
        </authorList>
    </citation>
    <scope>NUCLEOTIDE SEQUENCE [LARGE SCALE GENOMIC DNA]</scope>
    <source>
        <strain evidence="2 3">HM6</strain>
    </source>
</reference>
<dbReference type="EMBL" id="LGTK01000006">
    <property type="protein sequence ID" value="KPH77625.1"/>
    <property type="molecule type" value="Genomic_DNA"/>
</dbReference>
<evidence type="ECO:0000256" key="1">
    <source>
        <dbReference type="SAM" id="Phobius"/>
    </source>
</evidence>
<comment type="caution">
    <text evidence="2">The sequence shown here is derived from an EMBL/GenBank/DDBJ whole genome shotgun (WGS) entry which is preliminary data.</text>
</comment>
<feature type="transmembrane region" description="Helical" evidence="1">
    <location>
        <begin position="32"/>
        <end position="52"/>
    </location>
</feature>
<protein>
    <submittedName>
        <fullName evidence="2">Histidine kinase</fullName>
    </submittedName>
</protein>
<dbReference type="GO" id="GO:0016301">
    <property type="term" value="F:kinase activity"/>
    <property type="evidence" value="ECO:0007669"/>
    <property type="project" value="UniProtKB-KW"/>
</dbReference>
<gene>
    <name evidence="2" type="ORF">AFL42_03260</name>
</gene>
<evidence type="ECO:0000313" key="2">
    <source>
        <dbReference type="EMBL" id="KPH77625.1"/>
    </source>
</evidence>
<feature type="transmembrane region" description="Helical" evidence="1">
    <location>
        <begin position="64"/>
        <end position="83"/>
    </location>
</feature>
<dbReference type="RefSeq" id="WP_060667836.1">
    <property type="nucleotide sequence ID" value="NZ_LGTK01000006.1"/>
</dbReference>
<feature type="transmembrane region" description="Helical" evidence="1">
    <location>
        <begin position="7"/>
        <end position="26"/>
    </location>
</feature>
<keyword evidence="2" id="KW-0418">Kinase</keyword>
<organism evidence="2 3">
    <name type="scientific">Oceanobacillus caeni</name>
    <dbReference type="NCBI Taxonomy" id="405946"/>
    <lineage>
        <taxon>Bacteria</taxon>
        <taxon>Bacillati</taxon>
        <taxon>Bacillota</taxon>
        <taxon>Bacilli</taxon>
        <taxon>Bacillales</taxon>
        <taxon>Bacillaceae</taxon>
        <taxon>Oceanobacillus</taxon>
    </lineage>
</organism>
<keyword evidence="2" id="KW-0808">Transferase</keyword>
<accession>A0ABR5MMG2</accession>
<keyword evidence="1" id="KW-0472">Membrane</keyword>
<sequence length="85" mass="9378">MSKLRPFLYISALLLILIPTSIVLIADASFNSIFSYIVISISLILVMMGKTITVFEKRKEGKKTSTDMGAIIGLTIVLLIVIFDN</sequence>
<dbReference type="Proteomes" id="UP000037854">
    <property type="component" value="Unassembled WGS sequence"/>
</dbReference>
<keyword evidence="1" id="KW-1133">Transmembrane helix</keyword>
<keyword evidence="3" id="KW-1185">Reference proteome</keyword>
<evidence type="ECO:0000313" key="3">
    <source>
        <dbReference type="Proteomes" id="UP000037854"/>
    </source>
</evidence>
<keyword evidence="1" id="KW-0812">Transmembrane</keyword>
<proteinExistence type="predicted"/>